<dbReference type="InterPro" id="IPR009061">
    <property type="entry name" value="DNA-bd_dom_put_sf"/>
</dbReference>
<keyword evidence="2" id="KW-0805">Transcription regulation</keyword>
<dbReference type="Gene3D" id="1.10.1660.10">
    <property type="match status" value="1"/>
</dbReference>
<accession>A0ABS2N0J6</accession>
<evidence type="ECO:0000256" key="3">
    <source>
        <dbReference type="ARBA" id="ARBA00023125"/>
    </source>
</evidence>
<dbReference type="InterPro" id="IPR047057">
    <property type="entry name" value="MerR_fam"/>
</dbReference>
<proteinExistence type="predicted"/>
<dbReference type="Proteomes" id="UP001296943">
    <property type="component" value="Unassembled WGS sequence"/>
</dbReference>
<dbReference type="PROSITE" id="PS50937">
    <property type="entry name" value="HTH_MERR_2"/>
    <property type="match status" value="1"/>
</dbReference>
<protein>
    <submittedName>
        <fullName evidence="6">MerR family glutamine synthetase transcriptional repressor</fullName>
    </submittedName>
</protein>
<dbReference type="SUPFAM" id="SSF46955">
    <property type="entry name" value="Putative DNA-binding domain"/>
    <property type="match status" value="1"/>
</dbReference>
<dbReference type="PANTHER" id="PTHR30204">
    <property type="entry name" value="REDOX-CYCLING DRUG-SENSING TRANSCRIPTIONAL ACTIVATOR SOXR"/>
    <property type="match status" value="1"/>
</dbReference>
<evidence type="ECO:0000313" key="6">
    <source>
        <dbReference type="EMBL" id="MBM7571661.1"/>
    </source>
</evidence>
<evidence type="ECO:0000313" key="7">
    <source>
        <dbReference type="Proteomes" id="UP001296943"/>
    </source>
</evidence>
<keyword evidence="1" id="KW-0678">Repressor</keyword>
<keyword evidence="3" id="KW-0238">DNA-binding</keyword>
<gene>
    <name evidence="6" type="ORF">JOC48_002160</name>
</gene>
<name>A0ABS2N0J6_9BACI</name>
<evidence type="ECO:0000256" key="4">
    <source>
        <dbReference type="ARBA" id="ARBA00023163"/>
    </source>
</evidence>
<keyword evidence="7" id="KW-1185">Reference proteome</keyword>
<dbReference type="Pfam" id="PF13411">
    <property type="entry name" value="MerR_1"/>
    <property type="match status" value="1"/>
</dbReference>
<evidence type="ECO:0000256" key="2">
    <source>
        <dbReference type="ARBA" id="ARBA00023015"/>
    </source>
</evidence>
<dbReference type="SMART" id="SM00422">
    <property type="entry name" value="HTH_MERR"/>
    <property type="match status" value="1"/>
</dbReference>
<comment type="caution">
    <text evidence="6">The sequence shown here is derived from an EMBL/GenBank/DDBJ whole genome shotgun (WGS) entry which is preliminary data.</text>
</comment>
<organism evidence="6 7">
    <name type="scientific">Aquibacillus albus</name>
    <dbReference type="NCBI Taxonomy" id="1168171"/>
    <lineage>
        <taxon>Bacteria</taxon>
        <taxon>Bacillati</taxon>
        <taxon>Bacillota</taxon>
        <taxon>Bacilli</taxon>
        <taxon>Bacillales</taxon>
        <taxon>Bacillaceae</taxon>
        <taxon>Aquibacillus</taxon>
    </lineage>
</organism>
<evidence type="ECO:0000259" key="5">
    <source>
        <dbReference type="PROSITE" id="PS50937"/>
    </source>
</evidence>
<keyword evidence="4" id="KW-0804">Transcription</keyword>
<feature type="domain" description="HTH merR-type" evidence="5">
    <location>
        <begin position="11"/>
        <end position="79"/>
    </location>
</feature>
<dbReference type="PANTHER" id="PTHR30204:SF65">
    <property type="entry name" value="HTH-TYPE TRANSCRIPTIONAL REGULATOR TNRA"/>
    <property type="match status" value="1"/>
</dbReference>
<reference evidence="6 7" key="1">
    <citation type="submission" date="2021-01" db="EMBL/GenBank/DDBJ databases">
        <title>Genomic Encyclopedia of Type Strains, Phase IV (KMG-IV): sequencing the most valuable type-strain genomes for metagenomic binning, comparative biology and taxonomic classification.</title>
        <authorList>
            <person name="Goeker M."/>
        </authorList>
    </citation>
    <scope>NUCLEOTIDE SEQUENCE [LARGE SCALE GENOMIC DNA]</scope>
    <source>
        <strain evidence="6 7">DSM 23711</strain>
    </source>
</reference>
<dbReference type="RefSeq" id="WP_204499464.1">
    <property type="nucleotide sequence ID" value="NZ_JAFBDR010000010.1"/>
</dbReference>
<dbReference type="EMBL" id="JAFBDR010000010">
    <property type="protein sequence ID" value="MBM7571661.1"/>
    <property type="molecule type" value="Genomic_DNA"/>
</dbReference>
<sequence length="81" mass="9270">MSKDIPNDVATFPISVVKELTKLSGRQIRYYEKQELVKPARNEGNRRVFSLNDINRLREIKALIDKGINIAGIKAMLKDLD</sequence>
<evidence type="ECO:0000256" key="1">
    <source>
        <dbReference type="ARBA" id="ARBA00022491"/>
    </source>
</evidence>
<dbReference type="InterPro" id="IPR000551">
    <property type="entry name" value="MerR-type_HTH_dom"/>
</dbReference>